<protein>
    <submittedName>
        <fullName evidence="1">Uncharacterized protein</fullName>
    </submittedName>
</protein>
<name>A0ACC2IGN6_9PLEO</name>
<evidence type="ECO:0000313" key="2">
    <source>
        <dbReference type="Proteomes" id="UP001153331"/>
    </source>
</evidence>
<proteinExistence type="predicted"/>
<dbReference type="Proteomes" id="UP001153331">
    <property type="component" value="Unassembled WGS sequence"/>
</dbReference>
<keyword evidence="2" id="KW-1185">Reference proteome</keyword>
<gene>
    <name evidence="1" type="ORF">OPT61_g3751</name>
</gene>
<sequence length="307" mass="34108">MVGVYRVEASPNKRAGCINKECKDKGTKILKGELRFAVQVTIKEHLSWQYKHWGCVTPKQVENLIESSGGDTDMVDGYDELPDEYKEKIDYALENHHIHDDDWNGDVEANRDGRTGMRLTKAELKKKAKEAGEDADSDDKPKQKRGKKAKAKANDEEDEEDEAPAPAPRKGTKAAKKEDSDAEDAPAPKKRGRPTKKEADDEDEAPAPKKVRATRGKKVEYKEEEDDEDEAPPKKKTKAKAKAKAKKATVDSEDEAEPEQEPEEEGQAEQEDDEEAPKPKRGKKAAANGAVKAPPKRGRKKAVADDN</sequence>
<reference evidence="1" key="1">
    <citation type="submission" date="2022-11" db="EMBL/GenBank/DDBJ databases">
        <title>Genome Sequence of Boeremia exigua.</title>
        <authorList>
            <person name="Buettner E."/>
        </authorList>
    </citation>
    <scope>NUCLEOTIDE SEQUENCE</scope>
    <source>
        <strain evidence="1">CU02</strain>
    </source>
</reference>
<comment type="caution">
    <text evidence="1">The sequence shown here is derived from an EMBL/GenBank/DDBJ whole genome shotgun (WGS) entry which is preliminary data.</text>
</comment>
<dbReference type="EMBL" id="JAPHNI010000199">
    <property type="protein sequence ID" value="KAJ8114348.1"/>
    <property type="molecule type" value="Genomic_DNA"/>
</dbReference>
<organism evidence="1 2">
    <name type="scientific">Boeremia exigua</name>
    <dbReference type="NCBI Taxonomy" id="749465"/>
    <lineage>
        <taxon>Eukaryota</taxon>
        <taxon>Fungi</taxon>
        <taxon>Dikarya</taxon>
        <taxon>Ascomycota</taxon>
        <taxon>Pezizomycotina</taxon>
        <taxon>Dothideomycetes</taxon>
        <taxon>Pleosporomycetidae</taxon>
        <taxon>Pleosporales</taxon>
        <taxon>Pleosporineae</taxon>
        <taxon>Didymellaceae</taxon>
        <taxon>Boeremia</taxon>
    </lineage>
</organism>
<evidence type="ECO:0000313" key="1">
    <source>
        <dbReference type="EMBL" id="KAJ8114348.1"/>
    </source>
</evidence>
<accession>A0ACC2IGN6</accession>